<protein>
    <recommendedName>
        <fullName evidence="2">High-affinity zinc uptake system protein ZnuA</fullName>
    </recommendedName>
</protein>
<dbReference type="PANTHER" id="PTHR42953">
    <property type="entry name" value="HIGH-AFFINITY ZINC UPTAKE SYSTEM PROTEIN ZNUA-RELATED"/>
    <property type="match status" value="1"/>
</dbReference>
<keyword evidence="5" id="KW-0862">Zinc</keyword>
<gene>
    <name evidence="7" type="ORF">C8N45_101347</name>
</gene>
<dbReference type="GO" id="GO:0006829">
    <property type="term" value="P:zinc ion transport"/>
    <property type="evidence" value="ECO:0007669"/>
    <property type="project" value="UniProtKB-KW"/>
</dbReference>
<dbReference type="Pfam" id="PF01297">
    <property type="entry name" value="ZnuA"/>
    <property type="match status" value="1"/>
</dbReference>
<keyword evidence="3" id="KW-0813">Transport</keyword>
<comment type="caution">
    <text evidence="7">The sequence shown here is derived from an EMBL/GenBank/DDBJ whole genome shotgun (WGS) entry which is preliminary data.</text>
</comment>
<accession>A0A2T6KQC3</accession>
<dbReference type="RefSeq" id="WP_108384485.1">
    <property type="nucleotide sequence ID" value="NZ_QBUD01000001.1"/>
</dbReference>
<sequence length="284" mass="30246">MHRFAFLLAFWPAPLLADAPRVITDIAPIHSLAALVMGDLGTADLLLPPGADAHDFALRPSDAERLGDADLVIWVGPELTPWLADPIATLAPQATQLPLTASANWTPLTTHDGEIDPHGWLDPMIASGWVSDIATALAAADSENKAVYMANADKTVTMLTALNDDIQSRLRGLDQSGFIVPHDAYSYFESMNDLEHTASIADAHAHAPGPGHLSEMRDLVVSNDIVCVFSDAEIGARWVDVVIEGTDARTSVLNGTGAGFDAGPDLYEAMLRQMADAFAQCLGD</sequence>
<keyword evidence="8" id="KW-1185">Reference proteome</keyword>
<evidence type="ECO:0000256" key="6">
    <source>
        <dbReference type="SAM" id="SignalP"/>
    </source>
</evidence>
<dbReference type="InterPro" id="IPR050492">
    <property type="entry name" value="Bact_metal-bind_prot9"/>
</dbReference>
<evidence type="ECO:0000256" key="5">
    <source>
        <dbReference type="ARBA" id="ARBA00022906"/>
    </source>
</evidence>
<name>A0A2T6KQC3_9RHOB</name>
<dbReference type="Proteomes" id="UP000244523">
    <property type="component" value="Unassembled WGS sequence"/>
</dbReference>
<dbReference type="Gene3D" id="3.40.50.1980">
    <property type="entry name" value="Nitrogenase molybdenum iron protein domain"/>
    <property type="match status" value="2"/>
</dbReference>
<comment type="similarity">
    <text evidence="1">Belongs to the bacterial solute-binding protein 9 family.</text>
</comment>
<evidence type="ECO:0000256" key="4">
    <source>
        <dbReference type="ARBA" id="ARBA00022729"/>
    </source>
</evidence>
<feature type="signal peptide" evidence="6">
    <location>
        <begin position="1"/>
        <end position="17"/>
    </location>
</feature>
<evidence type="ECO:0000313" key="7">
    <source>
        <dbReference type="EMBL" id="PUB18761.1"/>
    </source>
</evidence>
<dbReference type="SUPFAM" id="SSF53807">
    <property type="entry name" value="Helical backbone' metal receptor"/>
    <property type="match status" value="1"/>
</dbReference>
<dbReference type="GO" id="GO:0046872">
    <property type="term" value="F:metal ion binding"/>
    <property type="evidence" value="ECO:0007669"/>
    <property type="project" value="InterPro"/>
</dbReference>
<dbReference type="EMBL" id="QBUD01000001">
    <property type="protein sequence ID" value="PUB18761.1"/>
    <property type="molecule type" value="Genomic_DNA"/>
</dbReference>
<evidence type="ECO:0000256" key="3">
    <source>
        <dbReference type="ARBA" id="ARBA00022448"/>
    </source>
</evidence>
<dbReference type="InterPro" id="IPR006127">
    <property type="entry name" value="ZnuA-like"/>
</dbReference>
<proteinExistence type="inferred from homology"/>
<dbReference type="AlphaFoldDB" id="A0A2T6KQC3"/>
<evidence type="ECO:0000256" key="2">
    <source>
        <dbReference type="ARBA" id="ARBA00015915"/>
    </source>
</evidence>
<dbReference type="OrthoDB" id="7346865at2"/>
<keyword evidence="5" id="KW-0406">Ion transport</keyword>
<reference evidence="7 8" key="1">
    <citation type="submission" date="2018-04" db="EMBL/GenBank/DDBJ databases">
        <title>Genomic Encyclopedia of Archaeal and Bacterial Type Strains, Phase II (KMG-II): from individual species to whole genera.</title>
        <authorList>
            <person name="Goeker M."/>
        </authorList>
    </citation>
    <scope>NUCLEOTIDE SEQUENCE [LARGE SCALE GENOMIC DNA]</scope>
    <source>
        <strain evidence="7 8">DSM 29955</strain>
    </source>
</reference>
<feature type="chain" id="PRO_5015580753" description="High-affinity zinc uptake system protein ZnuA" evidence="6">
    <location>
        <begin position="18"/>
        <end position="284"/>
    </location>
</feature>
<dbReference type="PANTHER" id="PTHR42953:SF3">
    <property type="entry name" value="HIGH-AFFINITY ZINC UPTAKE SYSTEM PROTEIN ZNUA"/>
    <property type="match status" value="1"/>
</dbReference>
<evidence type="ECO:0000313" key="8">
    <source>
        <dbReference type="Proteomes" id="UP000244523"/>
    </source>
</evidence>
<organism evidence="7 8">
    <name type="scientific">Yoonia sediminilitoris</name>
    <dbReference type="NCBI Taxonomy" id="1286148"/>
    <lineage>
        <taxon>Bacteria</taxon>
        <taxon>Pseudomonadati</taxon>
        <taxon>Pseudomonadota</taxon>
        <taxon>Alphaproteobacteria</taxon>
        <taxon>Rhodobacterales</taxon>
        <taxon>Paracoccaceae</taxon>
        <taxon>Yoonia</taxon>
    </lineage>
</organism>
<keyword evidence="5" id="KW-0864">Zinc transport</keyword>
<keyword evidence="4 6" id="KW-0732">Signal</keyword>
<evidence type="ECO:0000256" key="1">
    <source>
        <dbReference type="ARBA" id="ARBA00011028"/>
    </source>
</evidence>